<evidence type="ECO:0000259" key="8">
    <source>
        <dbReference type="Pfam" id="PF26037"/>
    </source>
</evidence>
<keyword evidence="10" id="KW-1185">Reference proteome</keyword>
<feature type="region of interest" description="Disordered" evidence="5">
    <location>
        <begin position="736"/>
        <end position="794"/>
    </location>
</feature>
<evidence type="ECO:0000256" key="6">
    <source>
        <dbReference type="SAM" id="Phobius"/>
    </source>
</evidence>
<evidence type="ECO:0000313" key="10">
    <source>
        <dbReference type="Proteomes" id="UP000694389"/>
    </source>
</evidence>
<dbReference type="GO" id="GO:0016020">
    <property type="term" value="C:membrane"/>
    <property type="evidence" value="ECO:0007669"/>
    <property type="project" value="UniProtKB-SubCell"/>
</dbReference>
<dbReference type="Pfam" id="PF26039">
    <property type="entry name" value="Dcst2"/>
    <property type="match status" value="1"/>
</dbReference>
<feature type="transmembrane region" description="Helical" evidence="6">
    <location>
        <begin position="141"/>
        <end position="159"/>
    </location>
</feature>
<feature type="compositionally biased region" description="Polar residues" evidence="5">
    <location>
        <begin position="807"/>
        <end position="818"/>
    </location>
</feature>
<organism evidence="9 10">
    <name type="scientific">Dicentrarchus labrax</name>
    <name type="common">European seabass</name>
    <name type="synonym">Morone labrax</name>
    <dbReference type="NCBI Taxonomy" id="13489"/>
    <lineage>
        <taxon>Eukaryota</taxon>
        <taxon>Metazoa</taxon>
        <taxon>Chordata</taxon>
        <taxon>Craniata</taxon>
        <taxon>Vertebrata</taxon>
        <taxon>Euteleostomi</taxon>
        <taxon>Actinopterygii</taxon>
        <taxon>Neopterygii</taxon>
        <taxon>Teleostei</taxon>
        <taxon>Neoteleostei</taxon>
        <taxon>Acanthomorphata</taxon>
        <taxon>Eupercaria</taxon>
        <taxon>Moronidae</taxon>
        <taxon>Dicentrarchus</taxon>
    </lineage>
</organism>
<dbReference type="PANTHER" id="PTHR21041">
    <property type="entry name" value="DENDRITIC CELL-SPECIFIC TRANSMEMBRANE PROTEIN"/>
    <property type="match status" value="1"/>
</dbReference>
<dbReference type="Pfam" id="PF26037">
    <property type="entry name" value="zf-RING_DCST1_C"/>
    <property type="match status" value="1"/>
</dbReference>
<dbReference type="InterPro" id="IPR012858">
    <property type="entry name" value="DC_STAMP-like"/>
</dbReference>
<feature type="domain" description="Dendritic cell-specific transmembrane protein-like" evidence="7">
    <location>
        <begin position="399"/>
        <end position="589"/>
    </location>
</feature>
<feature type="compositionally biased region" description="Polar residues" evidence="5">
    <location>
        <begin position="758"/>
        <end position="767"/>
    </location>
</feature>
<evidence type="ECO:0000256" key="2">
    <source>
        <dbReference type="ARBA" id="ARBA00022692"/>
    </source>
</evidence>
<evidence type="ECO:0000259" key="7">
    <source>
        <dbReference type="Pfam" id="PF07782"/>
    </source>
</evidence>
<keyword evidence="3 6" id="KW-1133">Transmembrane helix</keyword>
<proteinExistence type="predicted"/>
<feature type="transmembrane region" description="Helical" evidence="6">
    <location>
        <begin position="370"/>
        <end position="387"/>
    </location>
</feature>
<protein>
    <submittedName>
        <fullName evidence="9">DC-STAMP domain containing 2</fullName>
    </submittedName>
</protein>
<evidence type="ECO:0000256" key="5">
    <source>
        <dbReference type="SAM" id="MobiDB-lite"/>
    </source>
</evidence>
<accession>A0A8C4GTB0</accession>
<feature type="region of interest" description="Disordered" evidence="5">
    <location>
        <begin position="1"/>
        <end position="26"/>
    </location>
</feature>
<evidence type="ECO:0000256" key="4">
    <source>
        <dbReference type="ARBA" id="ARBA00023136"/>
    </source>
</evidence>
<feature type="compositionally biased region" description="Basic residues" evidence="5">
    <location>
        <begin position="1"/>
        <end position="23"/>
    </location>
</feature>
<feature type="transmembrane region" description="Helical" evidence="6">
    <location>
        <begin position="73"/>
        <end position="93"/>
    </location>
</feature>
<evidence type="ECO:0000313" key="9">
    <source>
        <dbReference type="Ensembl" id="ENSDLAP00005030533.2"/>
    </source>
</evidence>
<name>A0A8C4GTB0_DICLA</name>
<dbReference type="AlphaFoldDB" id="A0A8C4GTB0"/>
<keyword evidence="2 6" id="KW-0812">Transmembrane</keyword>
<dbReference type="InterPro" id="IPR058842">
    <property type="entry name" value="DCST1_C"/>
</dbReference>
<evidence type="ECO:0000256" key="1">
    <source>
        <dbReference type="ARBA" id="ARBA00004141"/>
    </source>
</evidence>
<evidence type="ECO:0000256" key="3">
    <source>
        <dbReference type="ARBA" id="ARBA00022989"/>
    </source>
</evidence>
<dbReference type="InterPro" id="IPR051856">
    <property type="entry name" value="CSR-E3_Ligase_Protein"/>
</dbReference>
<reference evidence="9" key="1">
    <citation type="submission" date="2025-08" db="UniProtKB">
        <authorList>
            <consortium name="Ensembl"/>
        </authorList>
    </citation>
    <scope>IDENTIFICATION</scope>
</reference>
<dbReference type="PANTHER" id="PTHR21041:SF6">
    <property type="entry name" value="DC-STAMP DOMAIN-CONTAINING PROTEIN 2"/>
    <property type="match status" value="1"/>
</dbReference>
<reference evidence="9" key="2">
    <citation type="submission" date="2025-09" db="UniProtKB">
        <authorList>
            <consortium name="Ensembl"/>
        </authorList>
    </citation>
    <scope>IDENTIFICATION</scope>
</reference>
<feature type="domain" description="E3 ubiquitin-protein ligase DCST1-like C-terminal" evidence="8">
    <location>
        <begin position="649"/>
        <end position="694"/>
    </location>
</feature>
<keyword evidence="4 6" id="KW-0472">Membrane</keyword>
<feature type="transmembrane region" description="Helical" evidence="6">
    <location>
        <begin position="449"/>
        <end position="478"/>
    </location>
</feature>
<sequence length="864" mass="95143">METGKNRHRHKKERMKSEKRTRHRMETDVKVQVKKGGVTQAVRGVLNRSAGRSRRSSGWRQVKGHLSKEGRSLVAFVFGLLLASLYGVTALFLQKQPLWLCVYTTLAVAVLAAFGTGLSAGIRADVMVMLPSLCSAHGRKFLLFLFASVLLSGPLSNTLENTERAAASLLCGAELAANQTQELMQRAATPLFSVLDRIREISSNALSVAGRVQNLFGALTDSVRHVARTLRNVLHFLVDIGDVCNVKLGSPYRKCREVFADAQADCSDLLGEFNFLCDIVDGFLPLCNLARAGELFCLIPSYIAEHLKKRLAAPTVAAFQRMKREFEFNISASMTFDLDANSSHSVQQVSQDIMEEVSSELRVFEKLRELLTYGGLILLACSFLRAVRYRRRYLSEVDFDNVYISAQFEELDQQVASGGGAAVLPITRREAKTYITPLSFQLTARERRAVLVGVVSVLRHLVMGGLLVALDFLVFWMLDQVHHQVKGDVVARAPVTVALQVNGSGYASDIFRDLVASFNVLQGGNVTVVSRKCLLQPSEPNYVTCFLLGFLLGLALLVSLSGGFVRRCRRLVCASYHPERELERIRFLRQQILDQRRTVGKALMRSAARRWADGGGGGRGGGESRLQTLLLWLPGGAHLSHLLGLSSVSCLACGEVVRQGEENMAACDVPQCSGLYCRPCFHRLGNTCVVCVRPLTFQEDGEEELDSSEDELRPAALTSTLVTDRRARKLRKRTISTATYRHSDSRVGTPRVEDGAESESSGVQSDCSEADMTYQDRPGSDDGDDSFYSSTSTKTCTLQDPTLQTVTVHTPDCPQNLQDPPGPSRTLRDPPGPSRTLQNPPGPHRTLQDPPEPSRTLQDPAVLI</sequence>
<feature type="transmembrane region" description="Helical" evidence="6">
    <location>
        <begin position="541"/>
        <end position="560"/>
    </location>
</feature>
<dbReference type="Ensembl" id="ENSDLAT00005032600.2">
    <property type="protein sequence ID" value="ENSDLAP00005030533.2"/>
    <property type="gene ID" value="ENSDLAG00005013771.2"/>
</dbReference>
<dbReference type="Pfam" id="PF07782">
    <property type="entry name" value="DC_STAMP"/>
    <property type="match status" value="1"/>
</dbReference>
<comment type="subcellular location">
    <subcellularLocation>
        <location evidence="1">Membrane</location>
        <topology evidence="1">Multi-pass membrane protein</topology>
    </subcellularLocation>
</comment>
<dbReference type="Proteomes" id="UP000694389">
    <property type="component" value="Unassembled WGS sequence"/>
</dbReference>
<feature type="region of interest" description="Disordered" evidence="5">
    <location>
        <begin position="807"/>
        <end position="864"/>
    </location>
</feature>
<dbReference type="GeneTree" id="ENSGT00940000153269"/>
<feature type="transmembrane region" description="Helical" evidence="6">
    <location>
        <begin position="99"/>
        <end position="120"/>
    </location>
</feature>